<feature type="compositionally biased region" description="Pro residues" evidence="4">
    <location>
        <begin position="807"/>
        <end position="822"/>
    </location>
</feature>
<proteinExistence type="predicted"/>
<keyword evidence="7" id="KW-1185">Reference proteome</keyword>
<keyword evidence="2" id="KW-0805">Transcription regulation</keyword>
<protein>
    <submittedName>
        <fullName evidence="6">DNA-binding SARP family transcriptional activator</fullName>
    </submittedName>
</protein>
<reference evidence="6 7" key="1">
    <citation type="submission" date="2019-06" db="EMBL/GenBank/DDBJ databases">
        <title>Sequencing the genomes of 1000 actinobacteria strains.</title>
        <authorList>
            <person name="Klenk H.-P."/>
        </authorList>
    </citation>
    <scope>NUCLEOTIDE SEQUENCE [LARGE SCALE GENOMIC DNA]</scope>
    <source>
        <strain evidence="6 7">DSM 44826</strain>
    </source>
</reference>
<feature type="region of interest" description="Disordered" evidence="4">
    <location>
        <begin position="789"/>
        <end position="830"/>
    </location>
</feature>
<evidence type="ECO:0000313" key="7">
    <source>
        <dbReference type="Proteomes" id="UP000317940"/>
    </source>
</evidence>
<dbReference type="SMART" id="SM01043">
    <property type="entry name" value="BTAD"/>
    <property type="match status" value="1"/>
</dbReference>
<keyword evidence="3" id="KW-0804">Transcription</keyword>
<dbReference type="InterPro" id="IPR036388">
    <property type="entry name" value="WH-like_DNA-bd_sf"/>
</dbReference>
<accession>A0A561TW25</accession>
<sequence length="830" mass="88017">MLLIGLPYALIRCAGPLDLTHVPGWDELAAELVGPLSVLTLLRLLAVAGWGLWLVLCGQTLYEVVWCAVRLPRFLRTGSEQHLQHARRTLTGALVVSVVLGLLTLVRPAVGEAVAAPVAVTAPANPVARAANSADVADAPSVSRRCEVRAGDTLWDLADRHLGDPLRWKEIFQLNHGRTQADGGSLTDPDVIRPGWTMVLPGVELVPPVPSADLLPRPAPPAPAPKPEPAPAPHLATPAPRPAPNPTRTTAHPGLELPAAAGYLALSVGVALSAAAVARALQRRRAYQPGEPATAPHQEPPRPEDSTLAAALRRTHRLHATASGSARPDDLPIGAHAGAEVGVLDLVARHGHRLLALTGPGAASAARAVLAAVLTHPDDYELILPTPLAQRLAPVLATRQLWPSCSRSRDTAEALDLAEARILTRAREREEDAGRPNHPLVLLLGDVEPQHSARLAALCSRGQPHGLVAVQLADLPSDDAVTLTVAADGSASFTTSPPNGQRALRLFHLTEEAAATLLPLVPESTDGEHQADTVELPAVEELAVANEERPPPPAAPSDDRIHRVRVTLLGPFTVTVDGRTVTRGLVGFAGELLAYLAVHRRPVPKETILEAIWPERTPPGATQAFNTAKTSVRTALRQALGATTSVNAILTTGELTHLNRDLITTDLDEFDRAVQAVAAAPDPMARLAAHRRVADLYTGELCADTAYEWAEPAREDLRRRALDALGALASAVAGGDPELAMSHLDRAVGIDRYNEELHLRLASVQASLGRRDGVRRTWERLTASLAEIDAKPSPPTARALQELLHPTPGPSRPGAPARPAPRPASVRTAR</sequence>
<dbReference type="PANTHER" id="PTHR35807">
    <property type="entry name" value="TRANSCRIPTIONAL REGULATOR REDD-RELATED"/>
    <property type="match status" value="1"/>
</dbReference>
<dbReference type="Gene3D" id="1.25.40.10">
    <property type="entry name" value="Tetratricopeptide repeat domain"/>
    <property type="match status" value="1"/>
</dbReference>
<dbReference type="Gene3D" id="3.10.350.10">
    <property type="entry name" value="LysM domain"/>
    <property type="match status" value="1"/>
</dbReference>
<dbReference type="EMBL" id="VIWT01000002">
    <property type="protein sequence ID" value="TWF91294.1"/>
    <property type="molecule type" value="Genomic_DNA"/>
</dbReference>
<dbReference type="PANTHER" id="PTHR35807:SF1">
    <property type="entry name" value="TRANSCRIPTIONAL REGULATOR REDD"/>
    <property type="match status" value="1"/>
</dbReference>
<dbReference type="CDD" id="cd00118">
    <property type="entry name" value="LysM"/>
    <property type="match status" value="1"/>
</dbReference>
<evidence type="ECO:0000259" key="5">
    <source>
        <dbReference type="PROSITE" id="PS51782"/>
    </source>
</evidence>
<dbReference type="GO" id="GO:0000160">
    <property type="term" value="P:phosphorelay signal transduction system"/>
    <property type="evidence" value="ECO:0007669"/>
    <property type="project" value="UniProtKB-KW"/>
</dbReference>
<keyword evidence="1" id="KW-0902">Two-component regulatory system</keyword>
<dbReference type="InterPro" id="IPR018392">
    <property type="entry name" value="LysM"/>
</dbReference>
<dbReference type="GO" id="GO:0006355">
    <property type="term" value="P:regulation of DNA-templated transcription"/>
    <property type="evidence" value="ECO:0007669"/>
    <property type="project" value="TreeGrafter"/>
</dbReference>
<dbReference type="SUPFAM" id="SSF48452">
    <property type="entry name" value="TPR-like"/>
    <property type="match status" value="1"/>
</dbReference>
<dbReference type="InterPro" id="IPR036779">
    <property type="entry name" value="LysM_dom_sf"/>
</dbReference>
<dbReference type="Proteomes" id="UP000317940">
    <property type="component" value="Unassembled WGS sequence"/>
</dbReference>
<gene>
    <name evidence="6" type="ORF">FHX73_12406</name>
</gene>
<dbReference type="GO" id="GO:0003677">
    <property type="term" value="F:DNA binding"/>
    <property type="evidence" value="ECO:0007669"/>
    <property type="project" value="UniProtKB-KW"/>
</dbReference>
<dbReference type="Gene3D" id="1.10.10.10">
    <property type="entry name" value="Winged helix-like DNA-binding domain superfamily/Winged helix DNA-binding domain"/>
    <property type="match status" value="1"/>
</dbReference>
<feature type="domain" description="LysM" evidence="5">
    <location>
        <begin position="144"/>
        <end position="200"/>
    </location>
</feature>
<comment type="caution">
    <text evidence="6">The sequence shown here is derived from an EMBL/GenBank/DDBJ whole genome shotgun (WGS) entry which is preliminary data.</text>
</comment>
<dbReference type="InterPro" id="IPR011990">
    <property type="entry name" value="TPR-like_helical_dom_sf"/>
</dbReference>
<feature type="region of interest" description="Disordered" evidence="4">
    <location>
        <begin position="211"/>
        <end position="254"/>
    </location>
</feature>
<name>A0A561TW25_9ACTN</name>
<dbReference type="AlphaFoldDB" id="A0A561TW25"/>
<evidence type="ECO:0000256" key="4">
    <source>
        <dbReference type="SAM" id="MobiDB-lite"/>
    </source>
</evidence>
<dbReference type="PROSITE" id="PS51782">
    <property type="entry name" value="LYSM"/>
    <property type="match status" value="1"/>
</dbReference>
<evidence type="ECO:0000256" key="2">
    <source>
        <dbReference type="ARBA" id="ARBA00023015"/>
    </source>
</evidence>
<feature type="compositionally biased region" description="Pro residues" evidence="4">
    <location>
        <begin position="217"/>
        <end position="232"/>
    </location>
</feature>
<dbReference type="InterPro" id="IPR005158">
    <property type="entry name" value="BTAD"/>
</dbReference>
<dbReference type="SMART" id="SM00257">
    <property type="entry name" value="LysM"/>
    <property type="match status" value="1"/>
</dbReference>
<keyword evidence="6" id="KW-0238">DNA-binding</keyword>
<dbReference type="InterPro" id="IPR051677">
    <property type="entry name" value="AfsR-DnrI-RedD_regulator"/>
</dbReference>
<evidence type="ECO:0000256" key="3">
    <source>
        <dbReference type="ARBA" id="ARBA00023163"/>
    </source>
</evidence>
<organism evidence="6 7">
    <name type="scientific">Kitasatospora viridis</name>
    <dbReference type="NCBI Taxonomy" id="281105"/>
    <lineage>
        <taxon>Bacteria</taxon>
        <taxon>Bacillati</taxon>
        <taxon>Actinomycetota</taxon>
        <taxon>Actinomycetes</taxon>
        <taxon>Kitasatosporales</taxon>
        <taxon>Streptomycetaceae</taxon>
        <taxon>Kitasatospora</taxon>
    </lineage>
</organism>
<dbReference type="Pfam" id="PF01476">
    <property type="entry name" value="LysM"/>
    <property type="match status" value="1"/>
</dbReference>
<evidence type="ECO:0000313" key="6">
    <source>
        <dbReference type="EMBL" id="TWF91294.1"/>
    </source>
</evidence>
<evidence type="ECO:0000256" key="1">
    <source>
        <dbReference type="ARBA" id="ARBA00023012"/>
    </source>
</evidence>